<evidence type="ECO:0000256" key="1">
    <source>
        <dbReference type="ARBA" id="ARBA00009861"/>
    </source>
</evidence>
<protein>
    <recommendedName>
        <fullName evidence="4">Omega-hydroxypalmitate O-feruloyl transferase</fullName>
    </recommendedName>
</protein>
<dbReference type="Gene3D" id="3.30.559.10">
    <property type="entry name" value="Chloramphenicol acetyltransferase-like domain"/>
    <property type="match status" value="2"/>
</dbReference>
<dbReference type="PANTHER" id="PTHR31642">
    <property type="entry name" value="TRICHOTHECENE 3-O-ACETYLTRANSFERASE"/>
    <property type="match status" value="1"/>
</dbReference>
<name>A0AAV6W970_9LAMI</name>
<dbReference type="EMBL" id="WHWC01000016">
    <property type="protein sequence ID" value="KAG8367976.1"/>
    <property type="molecule type" value="Genomic_DNA"/>
</dbReference>
<reference evidence="2" key="1">
    <citation type="submission" date="2019-10" db="EMBL/GenBank/DDBJ databases">
        <authorList>
            <person name="Zhang R."/>
            <person name="Pan Y."/>
            <person name="Wang J."/>
            <person name="Ma R."/>
            <person name="Yu S."/>
        </authorList>
    </citation>
    <scope>NUCLEOTIDE SEQUENCE</scope>
    <source>
        <strain evidence="2">LA-IB0</strain>
        <tissue evidence="2">Leaf</tissue>
    </source>
</reference>
<sequence>MATLSPNPAMQDLKITFQESALVFPSQETERKTLFLSNIDQFLNFDIPTIRFFSSNPGFPPEIVAKRLKMALEKVLVPYDFVAGRLKWNSESSRLEIDCNAAGAGFVVASSELSLDEIGDLACPNLGFQQLAVQRLNNLGPNYDDQPMCTLQVTSFKCGGFAIGMSNNHILLDGLAAKMFQENLASQAFDDKPLPFIPVHDRHCLTARSPPLVTFPHPEFLLPELPLLEPPNLVIKQELDFKVLKLTSNDINLLKAKAETDNPNAAKITTYNVVAALIWRCKALASCQTEDDKDRESSLLNAVDLRSRLNPPLPPEFCGNAILLAYSSAQCGVLEKSPFSKVVEMVSEGIGRVTDEYARSAIDFVEIYKGIPYGDMIVTSWLRLGFDEVVFPWGKPVFCGPVVNDMDSLCWAFPAVDGVNILIQRPPQEMERFQFHFHNFLIN</sequence>
<evidence type="ECO:0000313" key="3">
    <source>
        <dbReference type="Proteomes" id="UP000826271"/>
    </source>
</evidence>
<organism evidence="2 3">
    <name type="scientific">Buddleja alternifolia</name>
    <dbReference type="NCBI Taxonomy" id="168488"/>
    <lineage>
        <taxon>Eukaryota</taxon>
        <taxon>Viridiplantae</taxon>
        <taxon>Streptophyta</taxon>
        <taxon>Embryophyta</taxon>
        <taxon>Tracheophyta</taxon>
        <taxon>Spermatophyta</taxon>
        <taxon>Magnoliopsida</taxon>
        <taxon>eudicotyledons</taxon>
        <taxon>Gunneridae</taxon>
        <taxon>Pentapetalae</taxon>
        <taxon>asterids</taxon>
        <taxon>lamiids</taxon>
        <taxon>Lamiales</taxon>
        <taxon>Scrophulariaceae</taxon>
        <taxon>Buddlejeae</taxon>
        <taxon>Buddleja</taxon>
    </lineage>
</organism>
<dbReference type="Pfam" id="PF02458">
    <property type="entry name" value="Transferase"/>
    <property type="match status" value="1"/>
</dbReference>
<comment type="similarity">
    <text evidence="1">Belongs to the plant acyltransferase family.</text>
</comment>
<dbReference type="Proteomes" id="UP000826271">
    <property type="component" value="Unassembled WGS sequence"/>
</dbReference>
<dbReference type="PANTHER" id="PTHR31642:SF189">
    <property type="entry name" value="ACYLTRANSFERASE GLAUCE"/>
    <property type="match status" value="1"/>
</dbReference>
<accession>A0AAV6W970</accession>
<proteinExistence type="inferred from homology"/>
<dbReference type="InterPro" id="IPR023213">
    <property type="entry name" value="CAT-like_dom_sf"/>
</dbReference>
<comment type="caution">
    <text evidence="2">The sequence shown here is derived from an EMBL/GenBank/DDBJ whole genome shotgun (WGS) entry which is preliminary data.</text>
</comment>
<dbReference type="GO" id="GO:0016747">
    <property type="term" value="F:acyltransferase activity, transferring groups other than amino-acyl groups"/>
    <property type="evidence" value="ECO:0007669"/>
    <property type="project" value="TreeGrafter"/>
</dbReference>
<evidence type="ECO:0000313" key="2">
    <source>
        <dbReference type="EMBL" id="KAG8367976.1"/>
    </source>
</evidence>
<keyword evidence="3" id="KW-1185">Reference proteome</keyword>
<evidence type="ECO:0008006" key="4">
    <source>
        <dbReference type="Google" id="ProtNLM"/>
    </source>
</evidence>
<dbReference type="AlphaFoldDB" id="A0AAV6W970"/>
<dbReference type="InterPro" id="IPR050317">
    <property type="entry name" value="Plant_Fungal_Acyltransferase"/>
</dbReference>
<gene>
    <name evidence="2" type="ORF">BUALT_Bualt16G0128600</name>
</gene>